<reference evidence="1 2" key="1">
    <citation type="submission" date="2017-07" db="EMBL/GenBank/DDBJ databases">
        <title>Phylogenetic study on the rhizospheric bacterium Ochrobactrum sp. A44.</title>
        <authorList>
            <person name="Krzyzanowska D.M."/>
            <person name="Ossowicki A."/>
            <person name="Rajewska M."/>
            <person name="Maciag T."/>
            <person name="Kaczynski Z."/>
            <person name="Czerwicka M."/>
            <person name="Jafra S."/>
        </authorList>
    </citation>
    <scope>NUCLEOTIDE SEQUENCE [LARGE SCALE GENOMIC DNA]</scope>
    <source>
        <strain evidence="1 2">CCUG 30717</strain>
    </source>
</reference>
<proteinExistence type="predicted"/>
<accession>A0A256G639</accession>
<dbReference type="AlphaFoldDB" id="A0A256G639"/>
<organism evidence="1 2">
    <name type="scientific">Brucella pseudogrignonensis</name>
    <dbReference type="NCBI Taxonomy" id="419475"/>
    <lineage>
        <taxon>Bacteria</taxon>
        <taxon>Pseudomonadati</taxon>
        <taxon>Pseudomonadota</taxon>
        <taxon>Alphaproteobacteria</taxon>
        <taxon>Hyphomicrobiales</taxon>
        <taxon>Brucellaceae</taxon>
        <taxon>Brucella/Ochrobactrum group</taxon>
        <taxon>Brucella</taxon>
    </lineage>
</organism>
<evidence type="ECO:0000313" key="1">
    <source>
        <dbReference type="EMBL" id="OYR22559.1"/>
    </source>
</evidence>
<dbReference type="Proteomes" id="UP000216188">
    <property type="component" value="Unassembled WGS sequence"/>
</dbReference>
<gene>
    <name evidence="1" type="ORF">CEV34_4391</name>
</gene>
<evidence type="ECO:0000313" key="2">
    <source>
        <dbReference type="Proteomes" id="UP000216188"/>
    </source>
</evidence>
<name>A0A256G639_9HYPH</name>
<sequence length="41" mass="4531">MMHHGIKWGGSTAALRNDNLSKPFDEYPATTNCHLTDEAPC</sequence>
<dbReference type="EMBL" id="NNRM01000044">
    <property type="protein sequence ID" value="OYR22559.1"/>
    <property type="molecule type" value="Genomic_DNA"/>
</dbReference>
<keyword evidence="2" id="KW-1185">Reference proteome</keyword>
<protein>
    <submittedName>
        <fullName evidence="1">Uncharacterized protein</fullName>
    </submittedName>
</protein>
<comment type="caution">
    <text evidence="1">The sequence shown here is derived from an EMBL/GenBank/DDBJ whole genome shotgun (WGS) entry which is preliminary data.</text>
</comment>